<keyword evidence="5" id="KW-0547">Nucleotide-binding</keyword>
<protein>
    <recommendedName>
        <fullName evidence="2">alanine--tRNA ligase</fullName>
        <ecNumber evidence="2">6.1.1.7</ecNumber>
    </recommendedName>
</protein>
<dbReference type="InterPro" id="IPR018162">
    <property type="entry name" value="Ala-tRNA-ligase_IIc_anticod-bd"/>
</dbReference>
<dbReference type="InterPro" id="IPR012947">
    <property type="entry name" value="tRNA_SAD"/>
</dbReference>
<dbReference type="InterPro" id="IPR045864">
    <property type="entry name" value="aa-tRNA-synth_II/BPL/LPL"/>
</dbReference>
<dbReference type="InterPro" id="IPR018163">
    <property type="entry name" value="Thr/Ala-tRNA-synth_IIc_edit"/>
</dbReference>
<evidence type="ECO:0000256" key="1">
    <source>
        <dbReference type="ARBA" id="ARBA00008226"/>
    </source>
</evidence>
<feature type="domain" description="Alanyl-transfer RNA synthetases family profile" evidence="10">
    <location>
        <begin position="36"/>
        <end position="692"/>
    </location>
</feature>
<name>A0A0G1MGX6_9BACT</name>
<dbReference type="FunFam" id="3.30.980.10:FF:000004">
    <property type="entry name" value="Alanine--tRNA ligase, cytoplasmic"/>
    <property type="match status" value="1"/>
</dbReference>
<dbReference type="Proteomes" id="UP000033999">
    <property type="component" value="Unassembled WGS sequence"/>
</dbReference>
<dbReference type="InterPro" id="IPR018165">
    <property type="entry name" value="Ala-tRNA-synth_IIc_core"/>
</dbReference>
<comment type="caution">
    <text evidence="11">The sequence shown here is derived from an EMBL/GenBank/DDBJ whole genome shotgun (WGS) entry which is preliminary data.</text>
</comment>
<dbReference type="Gene3D" id="3.30.980.10">
    <property type="entry name" value="Threonyl-trna Synthetase, Chain A, domain 2"/>
    <property type="match status" value="1"/>
</dbReference>
<dbReference type="GO" id="GO:0005829">
    <property type="term" value="C:cytosol"/>
    <property type="evidence" value="ECO:0007669"/>
    <property type="project" value="TreeGrafter"/>
</dbReference>
<keyword evidence="8" id="KW-0648">Protein biosynthesis</keyword>
<dbReference type="PROSITE" id="PS50860">
    <property type="entry name" value="AA_TRNA_LIGASE_II_ALA"/>
    <property type="match status" value="1"/>
</dbReference>
<reference evidence="11 12" key="1">
    <citation type="journal article" date="2015" name="Nature">
        <title>rRNA introns, odd ribosomes, and small enigmatic genomes across a large radiation of phyla.</title>
        <authorList>
            <person name="Brown C.T."/>
            <person name="Hug L.A."/>
            <person name="Thomas B.C."/>
            <person name="Sharon I."/>
            <person name="Castelle C.J."/>
            <person name="Singh A."/>
            <person name="Wilkins M.J."/>
            <person name="Williams K.H."/>
            <person name="Banfield J.F."/>
        </authorList>
    </citation>
    <scope>NUCLEOTIDE SEQUENCE [LARGE SCALE GENOMIC DNA]</scope>
</reference>
<evidence type="ECO:0000256" key="3">
    <source>
        <dbReference type="ARBA" id="ARBA00022555"/>
    </source>
</evidence>
<evidence type="ECO:0000256" key="5">
    <source>
        <dbReference type="ARBA" id="ARBA00022741"/>
    </source>
</evidence>
<dbReference type="AlphaFoldDB" id="A0A0G1MGX6"/>
<dbReference type="GO" id="GO:0004813">
    <property type="term" value="F:alanine-tRNA ligase activity"/>
    <property type="evidence" value="ECO:0007669"/>
    <property type="project" value="UniProtKB-EC"/>
</dbReference>
<dbReference type="GO" id="GO:0006419">
    <property type="term" value="P:alanyl-tRNA aminoacylation"/>
    <property type="evidence" value="ECO:0007669"/>
    <property type="project" value="InterPro"/>
</dbReference>
<dbReference type="PANTHER" id="PTHR11777">
    <property type="entry name" value="ALANYL-TRNA SYNTHETASE"/>
    <property type="match status" value="1"/>
</dbReference>
<keyword evidence="7" id="KW-0694">RNA-binding</keyword>
<dbReference type="PRINTS" id="PR00980">
    <property type="entry name" value="TRNASYNTHALA"/>
</dbReference>
<accession>A0A0G1MGX6</accession>
<dbReference type="SUPFAM" id="SSF101353">
    <property type="entry name" value="Putative anticodon-binding domain of alanyl-tRNA synthetase (AlaRS)"/>
    <property type="match status" value="1"/>
</dbReference>
<dbReference type="GO" id="GO:0002161">
    <property type="term" value="F:aminoacyl-tRNA deacylase activity"/>
    <property type="evidence" value="ECO:0007669"/>
    <property type="project" value="TreeGrafter"/>
</dbReference>
<gene>
    <name evidence="11" type="ORF">UX10_C0010G0021</name>
</gene>
<dbReference type="NCBIfam" id="NF002436">
    <property type="entry name" value="PRK01584.1"/>
    <property type="match status" value="1"/>
</dbReference>
<dbReference type="EMBL" id="LCKX01000010">
    <property type="protein sequence ID" value="KKU07504.1"/>
    <property type="molecule type" value="Genomic_DNA"/>
</dbReference>
<dbReference type="InterPro" id="IPR018164">
    <property type="entry name" value="Ala-tRNA-synth_IIc_N"/>
</dbReference>
<dbReference type="Pfam" id="PF01411">
    <property type="entry name" value="tRNA-synt_2c"/>
    <property type="match status" value="1"/>
</dbReference>
<dbReference type="SMART" id="SM00863">
    <property type="entry name" value="tRNA_SAD"/>
    <property type="match status" value="1"/>
</dbReference>
<dbReference type="SUPFAM" id="SSF55681">
    <property type="entry name" value="Class II aaRS and biotin synthetases"/>
    <property type="match status" value="1"/>
</dbReference>
<dbReference type="PANTHER" id="PTHR11777:SF9">
    <property type="entry name" value="ALANINE--TRNA LIGASE, CYTOPLASMIC"/>
    <property type="match status" value="1"/>
</dbReference>
<dbReference type="InterPro" id="IPR050058">
    <property type="entry name" value="Ala-tRNA_ligase"/>
</dbReference>
<keyword evidence="3" id="KW-0820">tRNA-binding</keyword>
<proteinExistence type="inferred from homology"/>
<evidence type="ECO:0000256" key="8">
    <source>
        <dbReference type="ARBA" id="ARBA00022917"/>
    </source>
</evidence>
<keyword evidence="9 11" id="KW-0030">Aminoacyl-tRNA synthetase</keyword>
<dbReference type="CDD" id="cd00673">
    <property type="entry name" value="AlaRS_core"/>
    <property type="match status" value="1"/>
</dbReference>
<comment type="similarity">
    <text evidence="1">Belongs to the class-II aminoacyl-tRNA synthetase family.</text>
</comment>
<evidence type="ECO:0000313" key="12">
    <source>
        <dbReference type="Proteomes" id="UP000033999"/>
    </source>
</evidence>
<dbReference type="EC" id="6.1.1.7" evidence="2"/>
<evidence type="ECO:0000256" key="6">
    <source>
        <dbReference type="ARBA" id="ARBA00022840"/>
    </source>
</evidence>
<dbReference type="InterPro" id="IPR002318">
    <property type="entry name" value="Ala-tRNA-lgiase_IIc"/>
</dbReference>
<dbReference type="Gene3D" id="3.30.54.20">
    <property type="match status" value="1"/>
</dbReference>
<dbReference type="SUPFAM" id="SSF55186">
    <property type="entry name" value="ThrRS/AlaRS common domain"/>
    <property type="match status" value="1"/>
</dbReference>
<evidence type="ECO:0000259" key="10">
    <source>
        <dbReference type="PROSITE" id="PS50860"/>
    </source>
</evidence>
<sequence length="692" mass="78045">MRVLSKNSTEFLRAPKEYCQEKTFRDCLIGLISTCMNFHAIRQAYIDFFAKKGHAILPAASLIPENDPTTLFTSSGMQPLIPYLLGAPHPQGTRLVDSQKCFRSQDIEEVGDNRHTTFFEMLGNWSLGGYFKEEQIHWVFELVTGVLGLDPARLYVTCFRGNEDFGIPRDEVSAKLWQKIFADKHIDAPIIDFSERDGMGNGHIFYYDETKNWWSRSGVPSAMPEGEPGGPDTEMFWDFGVHFHNKWAEESPVALVRAGRKKQKCHVNCDCGRFMEIGNSVFMEYVKNKDGFEKLKQHNVDFGGGLERLAAAIEDCQDIFRIDIFAPLIKHIENLSGKQYGADQNESRSFRMILDHARAATFLIADGATPSNKDQGYFTRRLLRRAVFHAQKLGIASRCCGDLAELIIDSYGGVYPQLKERKESILEAMNQEEIKFGKALKLGLKELDNLENVGGIEKVSDGLLKTINRVDGVKAFFIHQSFGIPLEMIQERLSARGLLVDEAEFNNQVEAEKKKHQDISRAGAEKKFKGGLADHSDMSIKYHTATHLLHAALRKVLGESVEQRGSNITPERLRFDFSFSRKMTPEEIKATEDLVNGSIKRNYSVSWQIMTVDEAKNKKAIGLFEEKYGEKVKVYTVGDTEQVAKADFSAPTFSREFCGGPHVEFTGVIGHFKILKEEACSAGIRRIKAIAT</sequence>
<evidence type="ECO:0000256" key="9">
    <source>
        <dbReference type="ARBA" id="ARBA00023146"/>
    </source>
</evidence>
<evidence type="ECO:0000256" key="7">
    <source>
        <dbReference type="ARBA" id="ARBA00022884"/>
    </source>
</evidence>
<dbReference type="GO" id="GO:0000049">
    <property type="term" value="F:tRNA binding"/>
    <property type="evidence" value="ECO:0007669"/>
    <property type="project" value="UniProtKB-KW"/>
</dbReference>
<dbReference type="Gene3D" id="3.30.930.10">
    <property type="entry name" value="Bira Bifunctional Protein, Domain 2"/>
    <property type="match status" value="1"/>
</dbReference>
<keyword evidence="4" id="KW-0436">Ligase</keyword>
<keyword evidence="6" id="KW-0067">ATP-binding</keyword>
<evidence type="ECO:0000256" key="2">
    <source>
        <dbReference type="ARBA" id="ARBA00013168"/>
    </source>
</evidence>
<dbReference type="PATRIC" id="fig|1619041.3.peg.364"/>
<dbReference type="Pfam" id="PF07973">
    <property type="entry name" value="tRNA_SAD"/>
    <property type="match status" value="1"/>
</dbReference>
<organism evidence="11 12">
    <name type="scientific">Candidatus Magasanikbacteria bacterium GW2011_GWA2_45_39</name>
    <dbReference type="NCBI Taxonomy" id="1619041"/>
    <lineage>
        <taxon>Bacteria</taxon>
        <taxon>Candidatus Magasanikiibacteriota</taxon>
    </lineage>
</organism>
<evidence type="ECO:0000313" key="11">
    <source>
        <dbReference type="EMBL" id="KKU07504.1"/>
    </source>
</evidence>
<evidence type="ECO:0000256" key="4">
    <source>
        <dbReference type="ARBA" id="ARBA00022598"/>
    </source>
</evidence>
<dbReference type="GO" id="GO:0005524">
    <property type="term" value="F:ATP binding"/>
    <property type="evidence" value="ECO:0007669"/>
    <property type="project" value="UniProtKB-KW"/>
</dbReference>